<dbReference type="InterPro" id="IPR027417">
    <property type="entry name" value="P-loop_NTPase"/>
</dbReference>
<keyword evidence="3 6" id="KW-0518">Myosin</keyword>
<keyword evidence="5 6" id="KW-0009">Actin-binding</keyword>
<keyword evidence="1 6" id="KW-0547">Nucleotide-binding</keyword>
<dbReference type="InterPro" id="IPR001609">
    <property type="entry name" value="Myosin_head_motor_dom-like"/>
</dbReference>
<protein>
    <recommendedName>
        <fullName evidence="7">Myosin motor domain-containing protein</fullName>
    </recommendedName>
</protein>
<evidence type="ECO:0000256" key="6">
    <source>
        <dbReference type="PROSITE-ProRule" id="PRU00782"/>
    </source>
</evidence>
<gene>
    <name evidence="8" type="ORF">CSSPJE1EN1_LOCUS17329</name>
</gene>
<organism evidence="8 9">
    <name type="scientific">Sphagnum jensenii</name>
    <dbReference type="NCBI Taxonomy" id="128206"/>
    <lineage>
        <taxon>Eukaryota</taxon>
        <taxon>Viridiplantae</taxon>
        <taxon>Streptophyta</taxon>
        <taxon>Embryophyta</taxon>
        <taxon>Bryophyta</taxon>
        <taxon>Sphagnophytina</taxon>
        <taxon>Sphagnopsida</taxon>
        <taxon>Sphagnales</taxon>
        <taxon>Sphagnaceae</taxon>
        <taxon>Sphagnum</taxon>
    </lineage>
</organism>
<comment type="caution">
    <text evidence="6">Lacks conserved residue(s) required for the propagation of feature annotation.</text>
</comment>
<evidence type="ECO:0000256" key="4">
    <source>
        <dbReference type="ARBA" id="ARBA00023175"/>
    </source>
</evidence>
<reference evidence="8" key="1">
    <citation type="submission" date="2024-02" db="EMBL/GenBank/DDBJ databases">
        <authorList>
            <consortium name="ELIXIR-Norway"/>
            <consortium name="Elixir Norway"/>
        </authorList>
    </citation>
    <scope>NUCLEOTIDE SEQUENCE</scope>
</reference>
<evidence type="ECO:0000256" key="5">
    <source>
        <dbReference type="ARBA" id="ARBA00023203"/>
    </source>
</evidence>
<dbReference type="Gene3D" id="3.40.850.10">
    <property type="entry name" value="Kinesin motor domain"/>
    <property type="match status" value="1"/>
</dbReference>
<dbReference type="EMBL" id="OZ020099">
    <property type="protein sequence ID" value="CAK9271851.1"/>
    <property type="molecule type" value="Genomic_DNA"/>
</dbReference>
<dbReference type="PROSITE" id="PS51456">
    <property type="entry name" value="MYOSIN_MOTOR"/>
    <property type="match status" value="1"/>
</dbReference>
<keyword evidence="2 6" id="KW-0067">ATP-binding</keyword>
<evidence type="ECO:0000256" key="3">
    <source>
        <dbReference type="ARBA" id="ARBA00023123"/>
    </source>
</evidence>
<proteinExistence type="inferred from homology"/>
<evidence type="ECO:0000313" key="9">
    <source>
        <dbReference type="Proteomes" id="UP001497444"/>
    </source>
</evidence>
<dbReference type="PANTHER" id="PTHR13140">
    <property type="entry name" value="MYOSIN"/>
    <property type="match status" value="1"/>
</dbReference>
<name>A0ABP0WYC0_9BRYO</name>
<evidence type="ECO:0000259" key="7">
    <source>
        <dbReference type="PROSITE" id="PS51456"/>
    </source>
</evidence>
<evidence type="ECO:0000256" key="2">
    <source>
        <dbReference type="ARBA" id="ARBA00022840"/>
    </source>
</evidence>
<keyword evidence="4 6" id="KW-0505">Motor protein</keyword>
<sequence length="272" mass="30042">MARKLELRLSSDHQRQCGKLVAFFHLHFDAETVGMQTVVSTHSNGPCKNIAICDLSDTSQKRESAESVSQLICYGRKKIVFNMRQCCGFEIEGDDLFLAQAAIYEDSQKMWISLPTDLLCNLDPCSVLLVKIESIEILMEFDRMLHKVVCQVASVHPKDSDAQPGGVDNMTKLARLHEPGVVYNLASRYELDNIYVSAALSHYASIKVVASAQSSVAVSCCRAMINEKQSQSILVSGETRAGKTELIMKYLAYIGGLAATDGQTVERQVLEV</sequence>
<dbReference type="InterPro" id="IPR036961">
    <property type="entry name" value="Kinesin_motor_dom_sf"/>
</dbReference>
<dbReference type="SUPFAM" id="SSF52540">
    <property type="entry name" value="P-loop containing nucleoside triphosphate hydrolases"/>
    <property type="match status" value="1"/>
</dbReference>
<feature type="domain" description="Myosin motor" evidence="7">
    <location>
        <begin position="1"/>
        <end position="272"/>
    </location>
</feature>
<accession>A0ABP0WYC0</accession>
<comment type="similarity">
    <text evidence="6">Belongs to the TRAFAC class myosin-kinesin ATPase superfamily. Myosin family.</text>
</comment>
<dbReference type="Proteomes" id="UP001497444">
    <property type="component" value="Chromosome 4"/>
</dbReference>
<dbReference type="PANTHER" id="PTHR13140:SF781">
    <property type="entry name" value="MYOSIN-15"/>
    <property type="match status" value="1"/>
</dbReference>
<keyword evidence="9" id="KW-1185">Reference proteome</keyword>
<evidence type="ECO:0000313" key="8">
    <source>
        <dbReference type="EMBL" id="CAK9271851.1"/>
    </source>
</evidence>
<feature type="binding site" evidence="6">
    <location>
        <begin position="237"/>
        <end position="244"/>
    </location>
    <ligand>
        <name>ATP</name>
        <dbReference type="ChEBI" id="CHEBI:30616"/>
    </ligand>
</feature>
<evidence type="ECO:0000256" key="1">
    <source>
        <dbReference type="ARBA" id="ARBA00022741"/>
    </source>
</evidence>